<sequence length="389" mass="45544">MVEIYFWTVWRMKNFKQDILVVPVTPSPATYNLSKASRFEESYKRLKSSCSKPGIFVHKCTELCDLKICMKSGVHTLSNQKSTCSKRHLLDTTFNVQTRKREKENRPPPASTQQSNTSKFKKNTTQNEPPSFLTRHRKVHCCLDKEEPSREAKYFNRHSSSRKSIKPSKGNLQSATSYNILVPLKDKVPKEMNMDVMKPKEMTVLQKDLELCSDLSNQTTAKNYLNIVPKETNLPRALDEFFEEDCNVLFLVNEEYIDDEYDSYLQGIDNEKGYLMFFKNQELFEMAQYLVQVLLQHDGQKKFGFIVKKKTKKKKNNRKMKRVKSHEQKMFIMNIIDELKCEFKKNIYDVVNGKLNNLLLDITTLLMQTDRDIEKVCEHAKESLIARIV</sequence>
<name>A0ABD1ERF3_HYPHA</name>
<feature type="compositionally biased region" description="Basic residues" evidence="1">
    <location>
        <begin position="155"/>
        <end position="166"/>
    </location>
</feature>
<gene>
    <name evidence="2" type="ORF">ABEB36_006554</name>
</gene>
<dbReference type="AlphaFoldDB" id="A0ABD1ERF3"/>
<feature type="compositionally biased region" description="Polar residues" evidence="1">
    <location>
        <begin position="111"/>
        <end position="129"/>
    </location>
</feature>
<evidence type="ECO:0000313" key="2">
    <source>
        <dbReference type="EMBL" id="KAL1501173.1"/>
    </source>
</evidence>
<evidence type="ECO:0000256" key="1">
    <source>
        <dbReference type="SAM" id="MobiDB-lite"/>
    </source>
</evidence>
<accession>A0ABD1ERF3</accession>
<organism evidence="2 3">
    <name type="scientific">Hypothenemus hampei</name>
    <name type="common">Coffee berry borer</name>
    <dbReference type="NCBI Taxonomy" id="57062"/>
    <lineage>
        <taxon>Eukaryota</taxon>
        <taxon>Metazoa</taxon>
        <taxon>Ecdysozoa</taxon>
        <taxon>Arthropoda</taxon>
        <taxon>Hexapoda</taxon>
        <taxon>Insecta</taxon>
        <taxon>Pterygota</taxon>
        <taxon>Neoptera</taxon>
        <taxon>Endopterygota</taxon>
        <taxon>Coleoptera</taxon>
        <taxon>Polyphaga</taxon>
        <taxon>Cucujiformia</taxon>
        <taxon>Curculionidae</taxon>
        <taxon>Scolytinae</taxon>
        <taxon>Hypothenemus</taxon>
    </lineage>
</organism>
<proteinExistence type="predicted"/>
<dbReference type="EMBL" id="JBDJPC010000005">
    <property type="protein sequence ID" value="KAL1501173.1"/>
    <property type="molecule type" value="Genomic_DNA"/>
</dbReference>
<reference evidence="2 3" key="1">
    <citation type="submission" date="2024-05" db="EMBL/GenBank/DDBJ databases">
        <title>Genetic variation in Jamaican populations of the coffee berry borer (Hypothenemus hampei).</title>
        <authorList>
            <person name="Errbii M."/>
            <person name="Myrie A."/>
        </authorList>
    </citation>
    <scope>NUCLEOTIDE SEQUENCE [LARGE SCALE GENOMIC DNA]</scope>
    <source>
        <strain evidence="2">JA-Hopewell-2020-01-JO</strain>
        <tissue evidence="2">Whole body</tissue>
    </source>
</reference>
<comment type="caution">
    <text evidence="2">The sequence shown here is derived from an EMBL/GenBank/DDBJ whole genome shotgun (WGS) entry which is preliminary data.</text>
</comment>
<evidence type="ECO:0000313" key="3">
    <source>
        <dbReference type="Proteomes" id="UP001566132"/>
    </source>
</evidence>
<dbReference type="Proteomes" id="UP001566132">
    <property type="component" value="Unassembled WGS sequence"/>
</dbReference>
<keyword evidence="3" id="KW-1185">Reference proteome</keyword>
<feature type="region of interest" description="Disordered" evidence="1">
    <location>
        <begin position="152"/>
        <end position="171"/>
    </location>
</feature>
<feature type="region of interest" description="Disordered" evidence="1">
    <location>
        <begin position="95"/>
        <end position="131"/>
    </location>
</feature>
<protein>
    <submittedName>
        <fullName evidence="2">Uncharacterized protein</fullName>
    </submittedName>
</protein>